<protein>
    <recommendedName>
        <fullName evidence="2">histidine kinase</fullName>
        <ecNumber evidence="2">2.7.13.3</ecNumber>
    </recommendedName>
</protein>
<dbReference type="Gene3D" id="1.10.287.130">
    <property type="match status" value="1"/>
</dbReference>
<dbReference type="SMART" id="SM00388">
    <property type="entry name" value="HisKA"/>
    <property type="match status" value="1"/>
</dbReference>
<dbReference type="Gene3D" id="3.30.565.10">
    <property type="entry name" value="Histidine kinase-like ATPase, C-terminal domain"/>
    <property type="match status" value="1"/>
</dbReference>
<dbReference type="InterPro" id="IPR005467">
    <property type="entry name" value="His_kinase_dom"/>
</dbReference>
<keyword evidence="3" id="KW-0597">Phosphoprotein</keyword>
<accession>H6SSL1</accession>
<evidence type="ECO:0000313" key="10">
    <source>
        <dbReference type="Proteomes" id="UP000033220"/>
    </source>
</evidence>
<keyword evidence="4 9" id="KW-0808">Transferase</keyword>
<keyword evidence="10" id="KW-1185">Reference proteome</keyword>
<dbReference type="PROSITE" id="PS50113">
    <property type="entry name" value="PAC"/>
    <property type="match status" value="2"/>
</dbReference>
<dbReference type="SUPFAM" id="SSF47384">
    <property type="entry name" value="Homodimeric domain of signal transducing histidine kinase"/>
    <property type="match status" value="1"/>
</dbReference>
<dbReference type="SMART" id="SM00387">
    <property type="entry name" value="HATPase_c"/>
    <property type="match status" value="1"/>
</dbReference>
<dbReference type="Gene3D" id="3.30.450.20">
    <property type="entry name" value="PAS domain"/>
    <property type="match status" value="2"/>
</dbReference>
<dbReference type="InterPro" id="IPR035965">
    <property type="entry name" value="PAS-like_dom_sf"/>
</dbReference>
<dbReference type="EMBL" id="HE663493">
    <property type="protein sequence ID" value="CCG07890.1"/>
    <property type="molecule type" value="Genomic_DNA"/>
</dbReference>
<dbReference type="Pfam" id="PF00512">
    <property type="entry name" value="HisKA"/>
    <property type="match status" value="1"/>
</dbReference>
<dbReference type="PATRIC" id="fig|1150469.3.peg.1425"/>
<evidence type="ECO:0000256" key="1">
    <source>
        <dbReference type="ARBA" id="ARBA00000085"/>
    </source>
</evidence>
<evidence type="ECO:0000259" key="8">
    <source>
        <dbReference type="PROSITE" id="PS50113"/>
    </source>
</evidence>
<dbReference type="SUPFAM" id="SSF55785">
    <property type="entry name" value="PYP-like sensor domain (PAS domain)"/>
    <property type="match status" value="2"/>
</dbReference>
<proteinExistence type="predicted"/>
<dbReference type="PROSITE" id="PS50109">
    <property type="entry name" value="HIS_KIN"/>
    <property type="match status" value="1"/>
</dbReference>
<dbReference type="InterPro" id="IPR003594">
    <property type="entry name" value="HATPase_dom"/>
</dbReference>
<feature type="domain" description="PAS" evidence="7">
    <location>
        <begin position="197"/>
        <end position="267"/>
    </location>
</feature>
<dbReference type="PANTHER" id="PTHR43304">
    <property type="entry name" value="PHYTOCHROME-LIKE PROTEIN CPH1"/>
    <property type="match status" value="1"/>
</dbReference>
<dbReference type="KEGG" id="rpm:RSPPHO_01264"/>
<dbReference type="SMART" id="SM00086">
    <property type="entry name" value="PAC"/>
    <property type="match status" value="2"/>
</dbReference>
<dbReference type="SMART" id="SM00091">
    <property type="entry name" value="PAS"/>
    <property type="match status" value="2"/>
</dbReference>
<evidence type="ECO:0000256" key="5">
    <source>
        <dbReference type="ARBA" id="ARBA00022777"/>
    </source>
</evidence>
<evidence type="ECO:0000259" key="6">
    <source>
        <dbReference type="PROSITE" id="PS50109"/>
    </source>
</evidence>
<dbReference type="Pfam" id="PF08447">
    <property type="entry name" value="PAS_3"/>
    <property type="match status" value="1"/>
</dbReference>
<dbReference type="Pfam" id="PF13426">
    <property type="entry name" value="PAS_9"/>
    <property type="match status" value="1"/>
</dbReference>
<dbReference type="InterPro" id="IPR000014">
    <property type="entry name" value="PAS"/>
</dbReference>
<gene>
    <name evidence="9" type="ORF">RSPPHO_01264</name>
</gene>
<dbReference type="NCBIfam" id="TIGR00229">
    <property type="entry name" value="sensory_box"/>
    <property type="match status" value="2"/>
</dbReference>
<evidence type="ECO:0000256" key="4">
    <source>
        <dbReference type="ARBA" id="ARBA00022679"/>
    </source>
</evidence>
<dbReference type="FunFam" id="3.30.450.20:FF:000099">
    <property type="entry name" value="Sensory box sensor histidine kinase"/>
    <property type="match status" value="1"/>
</dbReference>
<dbReference type="Pfam" id="PF02518">
    <property type="entry name" value="HATPase_c"/>
    <property type="match status" value="1"/>
</dbReference>
<dbReference type="PROSITE" id="PS50112">
    <property type="entry name" value="PAS"/>
    <property type="match status" value="1"/>
</dbReference>
<evidence type="ECO:0000313" key="9">
    <source>
        <dbReference type="EMBL" id="CCG07890.1"/>
    </source>
</evidence>
<dbReference type="InterPro" id="IPR001610">
    <property type="entry name" value="PAC"/>
</dbReference>
<dbReference type="EC" id="2.7.13.3" evidence="2"/>
<dbReference type="OrthoDB" id="7313492at2"/>
<dbReference type="PRINTS" id="PR00344">
    <property type="entry name" value="BCTRLSENSOR"/>
</dbReference>
<dbReference type="InterPro" id="IPR052162">
    <property type="entry name" value="Sensor_kinase/Photoreceptor"/>
</dbReference>
<dbReference type="SUPFAM" id="SSF55874">
    <property type="entry name" value="ATPase domain of HSP90 chaperone/DNA topoisomerase II/histidine kinase"/>
    <property type="match status" value="1"/>
</dbReference>
<feature type="domain" description="Histidine kinase" evidence="6">
    <location>
        <begin position="340"/>
        <end position="555"/>
    </location>
</feature>
<reference evidence="9 10" key="1">
    <citation type="submission" date="2012-02" db="EMBL/GenBank/DDBJ databases">
        <title>Shotgun genome sequence of Phaeospirillum photometricum DSM 122.</title>
        <authorList>
            <person name="Duquesne K."/>
            <person name="Sturgis J."/>
        </authorList>
    </citation>
    <scope>NUCLEOTIDE SEQUENCE [LARGE SCALE GENOMIC DNA]</scope>
    <source>
        <strain evidence="10">DSM122</strain>
    </source>
</reference>
<dbReference type="InterPro" id="IPR013655">
    <property type="entry name" value="PAS_fold_3"/>
</dbReference>
<dbReference type="AlphaFoldDB" id="H6SSL1"/>
<dbReference type="CDD" id="cd00130">
    <property type="entry name" value="PAS"/>
    <property type="match status" value="2"/>
</dbReference>
<dbReference type="CDD" id="cd00082">
    <property type="entry name" value="HisKA"/>
    <property type="match status" value="1"/>
</dbReference>
<evidence type="ECO:0000256" key="2">
    <source>
        <dbReference type="ARBA" id="ARBA00012438"/>
    </source>
</evidence>
<dbReference type="HOGENOM" id="CLU_000445_114_71_5"/>
<dbReference type="InterPro" id="IPR036097">
    <property type="entry name" value="HisK_dim/P_sf"/>
</dbReference>
<name>H6SSL1_PARPM</name>
<evidence type="ECO:0000256" key="3">
    <source>
        <dbReference type="ARBA" id="ARBA00022553"/>
    </source>
</evidence>
<dbReference type="Proteomes" id="UP000033220">
    <property type="component" value="Chromosome DSM 122"/>
</dbReference>
<dbReference type="InterPro" id="IPR036890">
    <property type="entry name" value="HATPase_C_sf"/>
</dbReference>
<dbReference type="PANTHER" id="PTHR43304:SF1">
    <property type="entry name" value="PAC DOMAIN-CONTAINING PROTEIN"/>
    <property type="match status" value="1"/>
</dbReference>
<dbReference type="GO" id="GO:0000155">
    <property type="term" value="F:phosphorelay sensor kinase activity"/>
    <property type="evidence" value="ECO:0007669"/>
    <property type="project" value="InterPro"/>
</dbReference>
<dbReference type="InterPro" id="IPR003661">
    <property type="entry name" value="HisK_dim/P_dom"/>
</dbReference>
<dbReference type="eggNOG" id="COG4251">
    <property type="taxonomic scope" value="Bacteria"/>
</dbReference>
<dbReference type="STRING" id="1150469.RSPPHO_01264"/>
<dbReference type="InterPro" id="IPR004358">
    <property type="entry name" value="Sig_transdc_His_kin-like_C"/>
</dbReference>
<keyword evidence="5" id="KW-0418">Kinase</keyword>
<feature type="domain" description="PAC" evidence="8">
    <location>
        <begin position="145"/>
        <end position="196"/>
    </location>
</feature>
<dbReference type="InterPro" id="IPR000700">
    <property type="entry name" value="PAS-assoc_C"/>
</dbReference>
<evidence type="ECO:0000259" key="7">
    <source>
        <dbReference type="PROSITE" id="PS50112"/>
    </source>
</evidence>
<comment type="catalytic activity">
    <reaction evidence="1">
        <text>ATP + protein L-histidine = ADP + protein N-phospho-L-histidine.</text>
        <dbReference type="EC" id="2.7.13.3"/>
    </reaction>
</comment>
<sequence length="560" mass="63018">MSCPGARARPSGLCPRFTLIARFSLDQFSFFFPKTQILVYDRRKRRRALRAGSAPDGEGDSMSDPIQPDRDAQLRRFFDLPFLGIAMMTPGGGRWSQVNQPLADMLKYPRDLLETLDWTALTPPEDLVVELEAQERIKAGLSNGYHLEKRFLCRDGSLLPVLVSVKADRAAPEPLTLYMTVQDISEHKETQSALRESEEKFHALANNTSVLVWMSGLDGLCYYFNKVWLDFTGRSLEQEYGNGWAEGVHPDDLAQCLEIYQTSFAARREFLMEYRLHHHDGTDHWLLDHGVPRFDGRGSFLGYIGSCLDITATKESEAQLRAAHDKLARANEELEKFAYVTSHDLREPMRMISCYLGLIRHRMGDALQGELAEYFAFAIDGAKRMDRMIGDLLLYSRIGRDGQHLAVVPLAEVVAESLINLQVAINEAGAEISVAPGLPQVRGAYTDLVRLFQNLIGNALKYRIPERPCRVEIGGAEHPEGWEIWVRDNGIGIEAQYFDRVFEIFKRLVPRDQPEGTGIGLAVCKKIMETHGGRVSVESLVGQGSTFRVVFPRAEILLAA</sequence>
<feature type="domain" description="PAC" evidence="8">
    <location>
        <begin position="270"/>
        <end position="322"/>
    </location>
</feature>
<organism evidence="9 10">
    <name type="scientific">Pararhodospirillum photometricum DSM 122</name>
    <dbReference type="NCBI Taxonomy" id="1150469"/>
    <lineage>
        <taxon>Bacteria</taxon>
        <taxon>Pseudomonadati</taxon>
        <taxon>Pseudomonadota</taxon>
        <taxon>Alphaproteobacteria</taxon>
        <taxon>Rhodospirillales</taxon>
        <taxon>Rhodospirillaceae</taxon>
        <taxon>Pararhodospirillum</taxon>
    </lineage>
</organism>